<comment type="caution">
    <text evidence="3">The sequence shown here is derived from an EMBL/GenBank/DDBJ whole genome shotgun (WGS) entry which is preliminary data.</text>
</comment>
<keyword evidence="4" id="KW-1185">Reference proteome</keyword>
<feature type="domain" description="T6SS Phospholipase effector Tle1-like catalytic" evidence="2">
    <location>
        <begin position="218"/>
        <end position="377"/>
    </location>
</feature>
<sequence length="572" mass="62132">MTKNSRGASVATSREIHTPLEQRPGALGFAAEGTAFGAQGTERPGLPPAGLQLIVGSALASAVQSAQTPPANTCQQCLTLSFFFDGTGNNLDADVGSLQHSNVARLFQSHQDNEESRGLYAFYIPGLGTYFKEIGDPGNTTRGKGMGHMGQDRLDWAFRKFNEAVKKAAARAQNPTNKLRAIRVNVFGFSRGATAARAFVRDLAARCTERGGACFLKEGNHPVEVAFLGLFDTVASVGLPMSANNTPGATSMGLYRLRTTLKVRAESSETSINRIAFGTPGADPAPGSFDGHASWADGLTIPKPLVARCVHMVAAHEIRNSFPVDSVLNGRHYPDGVEEMVYPGAHSDVGGGYQPGEGARSEHHGEMFSLIPLRVMHAKALEAGVPLLSLAELNERSETTKLSFALDDKGAQKFADLLDHFRHYMKAAGSGGRDVGKELLAHGHLYLRWRFQNIRRNREAAARQAAGPEAQTIQQREARFKQQRTQLDAELKPLKSAWEAAQGELRRAETALQNARYAKARWGQAIPPETERRRAVASDDESRKKEGVSAQAGRTRHLGGRQRTGRQPRRLR</sequence>
<evidence type="ECO:0000256" key="1">
    <source>
        <dbReference type="SAM" id="MobiDB-lite"/>
    </source>
</evidence>
<feature type="compositionally biased region" description="Basic and acidic residues" evidence="1">
    <location>
        <begin position="529"/>
        <end position="547"/>
    </location>
</feature>
<proteinExistence type="predicted"/>
<dbReference type="EMBL" id="MDUX01000062">
    <property type="protein sequence ID" value="KAF7598137.1"/>
    <property type="molecule type" value="Genomic_DNA"/>
</dbReference>
<protein>
    <recommendedName>
        <fullName evidence="2">T6SS Phospholipase effector Tle1-like catalytic domain-containing protein</fullName>
    </recommendedName>
</protein>
<name>A0ABQ7HLU4_9RHOO</name>
<organism evidence="3 4">
    <name type="scientific">Candidatus Dactylopiibacterium carminicum</name>
    <dbReference type="NCBI Taxonomy" id="857335"/>
    <lineage>
        <taxon>Bacteria</taxon>
        <taxon>Pseudomonadati</taxon>
        <taxon>Pseudomonadota</taxon>
        <taxon>Betaproteobacteria</taxon>
        <taxon>Rhodocyclales</taxon>
        <taxon>Rhodocyclaceae</taxon>
        <taxon>Candidatus Dactylopiibacterium</taxon>
    </lineage>
</organism>
<accession>A0ABQ7HLU4</accession>
<evidence type="ECO:0000313" key="3">
    <source>
        <dbReference type="EMBL" id="KAF7598137.1"/>
    </source>
</evidence>
<feature type="compositionally biased region" description="Polar residues" evidence="1">
    <location>
        <begin position="1"/>
        <end position="12"/>
    </location>
</feature>
<evidence type="ECO:0000259" key="2">
    <source>
        <dbReference type="Pfam" id="PF09994"/>
    </source>
</evidence>
<dbReference type="Proteomes" id="UP000623509">
    <property type="component" value="Unassembled WGS sequence"/>
</dbReference>
<reference evidence="3 4" key="1">
    <citation type="submission" date="2016-08" db="EMBL/GenBank/DDBJ databases">
        <title>Candidatus Dactylopiibacterium carminicum genome sequence.</title>
        <authorList>
            <person name="Ramirez-Puebla S.T."/>
            <person name="Ormeno-Orrillo E."/>
            <person name="Vera-Ponce De Leon A."/>
            <person name="Luis L."/>
            <person name="Sanchez-Flores A."/>
            <person name="Monica R."/>
            <person name="Martinez-Romero E."/>
        </authorList>
    </citation>
    <scope>NUCLEOTIDE SEQUENCE [LARGE SCALE GENOMIC DNA]</scope>
    <source>
        <strain evidence="3">END1</strain>
    </source>
</reference>
<dbReference type="PANTHER" id="PTHR33840">
    <property type="match status" value="1"/>
</dbReference>
<feature type="domain" description="T6SS Phospholipase effector Tle1-like catalytic" evidence="2">
    <location>
        <begin position="82"/>
        <end position="200"/>
    </location>
</feature>
<feature type="region of interest" description="Disordered" evidence="1">
    <location>
        <begin position="1"/>
        <end position="24"/>
    </location>
</feature>
<evidence type="ECO:0000313" key="4">
    <source>
        <dbReference type="Proteomes" id="UP000623509"/>
    </source>
</evidence>
<feature type="region of interest" description="Disordered" evidence="1">
    <location>
        <begin position="523"/>
        <end position="572"/>
    </location>
</feature>
<dbReference type="Pfam" id="PF09994">
    <property type="entry name" value="T6SS_Tle1-like_cat"/>
    <property type="match status" value="2"/>
</dbReference>
<dbReference type="PANTHER" id="PTHR33840:SF1">
    <property type="entry name" value="TLE1 PHOSPHOLIPASE DOMAIN-CONTAINING PROTEIN"/>
    <property type="match status" value="1"/>
</dbReference>
<gene>
    <name evidence="3" type="ORF">BGI27_14935</name>
</gene>
<feature type="compositionally biased region" description="Basic residues" evidence="1">
    <location>
        <begin position="554"/>
        <end position="572"/>
    </location>
</feature>
<feature type="region of interest" description="Disordered" evidence="1">
    <location>
        <begin position="460"/>
        <end position="483"/>
    </location>
</feature>
<dbReference type="InterPro" id="IPR018712">
    <property type="entry name" value="Tle1-like_cat"/>
</dbReference>